<dbReference type="EC" id="3.5.4.26" evidence="14"/>
<feature type="binding site" evidence="17">
    <location>
        <position position="88"/>
    </location>
    <ligand>
        <name>Zn(2+)</name>
        <dbReference type="ChEBI" id="CHEBI:29105"/>
        <note>catalytic</note>
    </ligand>
</feature>
<dbReference type="EMBL" id="WLZY01000001">
    <property type="protein sequence ID" value="NDL55626.1"/>
    <property type="molecule type" value="Genomic_DNA"/>
</dbReference>
<reference evidence="19 20" key="1">
    <citation type="submission" date="2019-11" db="EMBL/GenBank/DDBJ databases">
        <authorList>
            <person name="Li X.-J."/>
            <person name="Feng X.-M."/>
        </authorList>
    </citation>
    <scope>NUCLEOTIDE SEQUENCE [LARGE SCALE GENOMIC DNA]</scope>
    <source>
        <strain evidence="19 20">XMNu-373</strain>
    </source>
</reference>
<keyword evidence="9 14" id="KW-0521">NADP</keyword>
<dbReference type="GO" id="GO:0050661">
    <property type="term" value="F:NADP binding"/>
    <property type="evidence" value="ECO:0007669"/>
    <property type="project" value="InterPro"/>
</dbReference>
<dbReference type="NCBIfam" id="TIGR00227">
    <property type="entry name" value="ribD_Cterm"/>
    <property type="match status" value="1"/>
</dbReference>
<dbReference type="InterPro" id="IPR016193">
    <property type="entry name" value="Cytidine_deaminase-like"/>
</dbReference>
<dbReference type="Pfam" id="PF01872">
    <property type="entry name" value="RibD_C"/>
    <property type="match status" value="1"/>
</dbReference>
<keyword evidence="6 14" id="KW-0686">Riboflavin biosynthesis</keyword>
<evidence type="ECO:0000259" key="18">
    <source>
        <dbReference type="PROSITE" id="PS51747"/>
    </source>
</evidence>
<dbReference type="SUPFAM" id="SSF53597">
    <property type="entry name" value="Dihydrofolate reductase-like"/>
    <property type="match status" value="1"/>
</dbReference>
<dbReference type="PIRSF" id="PIRSF006769">
    <property type="entry name" value="RibD"/>
    <property type="match status" value="1"/>
</dbReference>
<evidence type="ECO:0000256" key="17">
    <source>
        <dbReference type="PIRSR" id="PIRSR006769-3"/>
    </source>
</evidence>
<organism evidence="19 20">
    <name type="scientific">Phytoactinopolyspora mesophila</name>
    <dbReference type="NCBI Taxonomy" id="2650750"/>
    <lineage>
        <taxon>Bacteria</taxon>
        <taxon>Bacillati</taxon>
        <taxon>Actinomycetota</taxon>
        <taxon>Actinomycetes</taxon>
        <taxon>Jiangellales</taxon>
        <taxon>Jiangellaceae</taxon>
        <taxon>Phytoactinopolyspora</taxon>
    </lineage>
</organism>
<dbReference type="SUPFAM" id="SSF53927">
    <property type="entry name" value="Cytidine deaminase-like"/>
    <property type="match status" value="1"/>
</dbReference>
<feature type="active site" description="Proton donor" evidence="15">
    <location>
        <position position="56"/>
    </location>
</feature>
<gene>
    <name evidence="19" type="primary">ribD</name>
    <name evidence="19" type="ORF">F7O44_00910</name>
</gene>
<dbReference type="PROSITE" id="PS00903">
    <property type="entry name" value="CYT_DCMP_DEAMINASES_1"/>
    <property type="match status" value="1"/>
</dbReference>
<evidence type="ECO:0000256" key="4">
    <source>
        <dbReference type="ARBA" id="ARBA00005259"/>
    </source>
</evidence>
<comment type="similarity">
    <text evidence="5 14">In the C-terminal section; belongs to the HTP reductase family.</text>
</comment>
<feature type="binding site" evidence="17">
    <location>
        <position position="79"/>
    </location>
    <ligand>
        <name>Zn(2+)</name>
        <dbReference type="ChEBI" id="CHEBI:29105"/>
        <note>catalytic</note>
    </ligand>
</feature>
<dbReference type="InterPro" id="IPR050765">
    <property type="entry name" value="Riboflavin_Biosynth_HTPR"/>
</dbReference>
<evidence type="ECO:0000256" key="9">
    <source>
        <dbReference type="ARBA" id="ARBA00022857"/>
    </source>
</evidence>
<dbReference type="PROSITE" id="PS51747">
    <property type="entry name" value="CYT_DCMP_DEAMINASES_2"/>
    <property type="match status" value="1"/>
</dbReference>
<feature type="binding site" evidence="16">
    <location>
        <position position="157"/>
    </location>
    <ligand>
        <name>NADP(+)</name>
        <dbReference type="ChEBI" id="CHEBI:58349"/>
    </ligand>
</feature>
<evidence type="ECO:0000256" key="3">
    <source>
        <dbReference type="ARBA" id="ARBA00004910"/>
    </source>
</evidence>
<dbReference type="GO" id="GO:0009231">
    <property type="term" value="P:riboflavin biosynthetic process"/>
    <property type="evidence" value="ECO:0007669"/>
    <property type="project" value="UniProtKB-UniPathway"/>
</dbReference>
<evidence type="ECO:0000256" key="2">
    <source>
        <dbReference type="ARBA" id="ARBA00004882"/>
    </source>
</evidence>
<evidence type="ECO:0000256" key="15">
    <source>
        <dbReference type="PIRSR" id="PIRSR006769-1"/>
    </source>
</evidence>
<dbReference type="InterPro" id="IPR004794">
    <property type="entry name" value="Eubact_RibD"/>
</dbReference>
<comment type="catalytic activity">
    <reaction evidence="13 14">
        <text>2,5-diamino-6-hydroxy-4-(5-phosphoribosylamino)-pyrimidine + H2O + H(+) = 5-amino-6-(5-phospho-D-ribosylamino)uracil + NH4(+)</text>
        <dbReference type="Rhea" id="RHEA:21868"/>
        <dbReference type="ChEBI" id="CHEBI:15377"/>
        <dbReference type="ChEBI" id="CHEBI:15378"/>
        <dbReference type="ChEBI" id="CHEBI:28938"/>
        <dbReference type="ChEBI" id="CHEBI:58453"/>
        <dbReference type="ChEBI" id="CHEBI:58614"/>
        <dbReference type="EC" id="3.5.4.26"/>
    </reaction>
</comment>
<feature type="binding site" evidence="16">
    <location>
        <position position="229"/>
    </location>
    <ligand>
        <name>NADP(+)</name>
        <dbReference type="ChEBI" id="CHEBI:58349"/>
    </ligand>
</feature>
<dbReference type="PANTHER" id="PTHR38011">
    <property type="entry name" value="DIHYDROFOLATE REDUCTASE FAMILY PROTEIN (AFU_ORTHOLOGUE AFUA_8G06820)"/>
    <property type="match status" value="1"/>
</dbReference>
<evidence type="ECO:0000256" key="6">
    <source>
        <dbReference type="ARBA" id="ARBA00022619"/>
    </source>
</evidence>
<proteinExistence type="inferred from homology"/>
<dbReference type="PANTHER" id="PTHR38011:SF7">
    <property type="entry name" value="2,5-DIAMINO-6-RIBOSYLAMINO-4(3H)-PYRIMIDINONE 5'-PHOSPHATE REDUCTASE"/>
    <property type="match status" value="1"/>
</dbReference>
<keyword evidence="14 19" id="KW-0378">Hydrolase</keyword>
<evidence type="ECO:0000256" key="1">
    <source>
        <dbReference type="ARBA" id="ARBA00002151"/>
    </source>
</evidence>
<evidence type="ECO:0000256" key="7">
    <source>
        <dbReference type="ARBA" id="ARBA00022723"/>
    </source>
</evidence>
<feature type="binding site" evidence="16">
    <location>
        <position position="203"/>
    </location>
    <ligand>
        <name>substrate</name>
    </ligand>
</feature>
<dbReference type="InterPro" id="IPR002125">
    <property type="entry name" value="CMP_dCMP_dom"/>
</dbReference>
<keyword evidence="8 14" id="KW-0862">Zinc</keyword>
<feature type="domain" description="CMP/dCMP-type deaminase" evidence="18">
    <location>
        <begin position="4"/>
        <end position="126"/>
    </location>
</feature>
<feature type="binding site" evidence="16">
    <location>
        <position position="173"/>
    </location>
    <ligand>
        <name>NADP(+)</name>
        <dbReference type="ChEBI" id="CHEBI:58349"/>
    </ligand>
</feature>
<feature type="binding site" evidence="16">
    <location>
        <begin position="284"/>
        <end position="290"/>
    </location>
    <ligand>
        <name>NADP(+)</name>
        <dbReference type="ChEBI" id="CHEBI:58349"/>
    </ligand>
</feature>
<evidence type="ECO:0000313" key="20">
    <source>
        <dbReference type="Proteomes" id="UP000460435"/>
    </source>
</evidence>
<sequence>MANHTENAAMRRAIELSSRSQDTTPPNPDVGCVILDADGNVAGEGWHQRPGGPHAEVVALRAAGDRARGGTAVVTLEPCAHSGRTGPCATALADAGIARVVFAVSDPNPVAAGGASALRAHGLDVESGVLADEAAAVNTRWLTPYRTGRPFVVWKYAATLDGRSAAADGTSRWITGPQARAEVHRLRAAVDTIVAGVGTVVADDPQLTARDGEALLPYDTQPLRVVVDSTGRTPASARVRDASAPTWIATADEVGATVDGGVNLSKLVTALFDRGQRYLLLEGGPTLAGAFWRAGLIDRVIGYVAPTLLGAGPNALAEAGVDTINAAIRLELTDVATVGRDLRLVAVPRSDTTAVDVDGNEPHTGAVLHVSTSQEG</sequence>
<accession>A0A7K3LX83</accession>
<keyword evidence="11" id="KW-0511">Multifunctional enzyme</keyword>
<comment type="similarity">
    <text evidence="4 14">In the N-terminal section; belongs to the cytidine and deoxycytidylate deaminase family.</text>
</comment>
<feature type="binding site" evidence="17">
    <location>
        <position position="54"/>
    </location>
    <ligand>
        <name>Zn(2+)</name>
        <dbReference type="ChEBI" id="CHEBI:29105"/>
        <note>catalytic</note>
    </ligand>
</feature>
<dbReference type="GO" id="GO:0008703">
    <property type="term" value="F:5-amino-6-(5-phosphoribosylamino)uracil reductase activity"/>
    <property type="evidence" value="ECO:0007669"/>
    <property type="project" value="UniProtKB-EC"/>
</dbReference>
<dbReference type="AlphaFoldDB" id="A0A7K3LX83"/>
<keyword evidence="10 14" id="KW-0560">Oxidoreductase</keyword>
<protein>
    <recommendedName>
        <fullName evidence="14">Riboflavin biosynthesis protein RibD</fullName>
    </recommendedName>
    <domain>
        <recommendedName>
            <fullName evidence="14">Diaminohydroxyphosphoribosylaminopyrimidine deaminase</fullName>
            <shortName evidence="14">DRAP deaminase</shortName>
            <ecNumber evidence="14">3.5.4.26</ecNumber>
        </recommendedName>
        <alternativeName>
            <fullName evidence="14">Riboflavin-specific deaminase</fullName>
        </alternativeName>
    </domain>
    <domain>
        <recommendedName>
            <fullName evidence="14">5-amino-6-(5-phosphoribosylamino)uracil reductase</fullName>
            <ecNumber evidence="14">1.1.1.193</ecNumber>
        </recommendedName>
        <alternativeName>
            <fullName evidence="14">HTP reductase</fullName>
        </alternativeName>
    </domain>
</protein>
<comment type="pathway">
    <text evidence="2 14">Cofactor biosynthesis; riboflavin biosynthesis; 5-amino-6-(D-ribitylamino)uracil from GTP: step 2/4.</text>
</comment>
<evidence type="ECO:0000256" key="10">
    <source>
        <dbReference type="ARBA" id="ARBA00023002"/>
    </source>
</evidence>
<feature type="binding site" evidence="16">
    <location>
        <position position="187"/>
    </location>
    <ligand>
        <name>substrate</name>
    </ligand>
</feature>
<evidence type="ECO:0000256" key="13">
    <source>
        <dbReference type="ARBA" id="ARBA00049886"/>
    </source>
</evidence>
<dbReference type="InterPro" id="IPR016192">
    <property type="entry name" value="APOBEC/CMP_deaminase_Zn-bd"/>
</dbReference>
<evidence type="ECO:0000256" key="8">
    <source>
        <dbReference type="ARBA" id="ARBA00022833"/>
    </source>
</evidence>
<comment type="catalytic activity">
    <reaction evidence="12 14">
        <text>5-amino-6-(5-phospho-D-ribitylamino)uracil + NADP(+) = 5-amino-6-(5-phospho-D-ribosylamino)uracil + NADPH + H(+)</text>
        <dbReference type="Rhea" id="RHEA:17845"/>
        <dbReference type="ChEBI" id="CHEBI:15378"/>
        <dbReference type="ChEBI" id="CHEBI:57783"/>
        <dbReference type="ChEBI" id="CHEBI:58349"/>
        <dbReference type="ChEBI" id="CHEBI:58421"/>
        <dbReference type="ChEBI" id="CHEBI:58453"/>
        <dbReference type="EC" id="1.1.1.193"/>
    </reaction>
</comment>
<feature type="binding site" evidence="16">
    <location>
        <position position="210"/>
    </location>
    <ligand>
        <name>substrate</name>
    </ligand>
</feature>
<name>A0A7K3LX83_9ACTN</name>
<dbReference type="Pfam" id="PF00383">
    <property type="entry name" value="dCMP_cyt_deam_1"/>
    <property type="match status" value="1"/>
</dbReference>
<dbReference type="GO" id="GO:0008835">
    <property type="term" value="F:diaminohydroxyphosphoribosylaminopyrimidine deaminase activity"/>
    <property type="evidence" value="ECO:0007669"/>
    <property type="project" value="UniProtKB-EC"/>
</dbReference>
<dbReference type="InterPro" id="IPR011549">
    <property type="entry name" value="RibD_C"/>
</dbReference>
<dbReference type="EC" id="1.1.1.193" evidence="14"/>
<comment type="pathway">
    <text evidence="3 14">Cofactor biosynthesis; riboflavin biosynthesis; 5-amino-6-(D-ribitylamino)uracil from GTP: step 3/4.</text>
</comment>
<dbReference type="InterPro" id="IPR024072">
    <property type="entry name" value="DHFR-like_dom_sf"/>
</dbReference>
<dbReference type="UniPathway" id="UPA00275">
    <property type="reaction ID" value="UER00401"/>
</dbReference>
<dbReference type="InterPro" id="IPR002734">
    <property type="entry name" value="RibDG_C"/>
</dbReference>
<comment type="function">
    <text evidence="1 14">Converts 2,5-diamino-6-(ribosylamino)-4(3h)-pyrimidinone 5'-phosphate into 5-amino-6-(ribosylamino)-2,4(1h,3h)-pyrimidinedione 5'-phosphate.</text>
</comment>
<keyword evidence="20" id="KW-1185">Reference proteome</keyword>
<evidence type="ECO:0000256" key="14">
    <source>
        <dbReference type="PIRNR" id="PIRNR006769"/>
    </source>
</evidence>
<feature type="binding site" evidence="16">
    <location>
        <position position="207"/>
    </location>
    <ligand>
        <name>substrate</name>
    </ligand>
</feature>
<dbReference type="GO" id="GO:0008270">
    <property type="term" value="F:zinc ion binding"/>
    <property type="evidence" value="ECO:0007669"/>
    <property type="project" value="InterPro"/>
</dbReference>
<feature type="binding site" evidence="16">
    <location>
        <position position="171"/>
    </location>
    <ligand>
        <name>substrate</name>
    </ligand>
</feature>
<keyword evidence="7 14" id="KW-0479">Metal-binding</keyword>
<comment type="cofactor">
    <cofactor evidence="14 17">
        <name>Zn(2+)</name>
        <dbReference type="ChEBI" id="CHEBI:29105"/>
    </cofactor>
    <text evidence="14 17">Binds 1 zinc ion.</text>
</comment>
<dbReference type="Proteomes" id="UP000460435">
    <property type="component" value="Unassembled WGS sequence"/>
</dbReference>
<dbReference type="CDD" id="cd01284">
    <property type="entry name" value="Riboflavin_deaminase-reductase"/>
    <property type="match status" value="1"/>
</dbReference>
<dbReference type="NCBIfam" id="TIGR00326">
    <property type="entry name" value="eubact_ribD"/>
    <property type="match status" value="1"/>
</dbReference>
<comment type="caution">
    <text evidence="19">The sequence shown here is derived from an EMBL/GenBank/DDBJ whole genome shotgun (WGS) entry which is preliminary data.</text>
</comment>
<evidence type="ECO:0000313" key="19">
    <source>
        <dbReference type="EMBL" id="NDL55626.1"/>
    </source>
</evidence>
<dbReference type="Gene3D" id="3.40.140.10">
    <property type="entry name" value="Cytidine Deaminase, domain 2"/>
    <property type="match status" value="1"/>
</dbReference>
<evidence type="ECO:0000256" key="5">
    <source>
        <dbReference type="ARBA" id="ARBA00007417"/>
    </source>
</evidence>
<evidence type="ECO:0000256" key="11">
    <source>
        <dbReference type="ARBA" id="ARBA00023268"/>
    </source>
</evidence>
<evidence type="ECO:0000256" key="16">
    <source>
        <dbReference type="PIRSR" id="PIRSR006769-2"/>
    </source>
</evidence>
<evidence type="ECO:0000256" key="12">
    <source>
        <dbReference type="ARBA" id="ARBA00049861"/>
    </source>
</evidence>
<feature type="binding site" evidence="16">
    <location>
        <position position="282"/>
    </location>
    <ligand>
        <name>substrate</name>
    </ligand>
</feature>
<feature type="binding site" evidence="16">
    <location>
        <position position="199"/>
    </location>
    <ligand>
        <name>NADP(+)</name>
        <dbReference type="ChEBI" id="CHEBI:58349"/>
    </ligand>
</feature>
<dbReference type="Gene3D" id="3.40.430.10">
    <property type="entry name" value="Dihydrofolate Reductase, subunit A"/>
    <property type="match status" value="1"/>
</dbReference>